<dbReference type="Gene3D" id="3.50.80.10">
    <property type="entry name" value="D-tyrosyl-tRNA(Tyr) deacylase"/>
    <property type="match status" value="1"/>
</dbReference>
<dbReference type="GO" id="GO:0043908">
    <property type="term" value="F:Ser(Gly)-tRNA(Ala) hydrolase activity"/>
    <property type="evidence" value="ECO:0007669"/>
    <property type="project" value="UniProtKB-UniRule"/>
</dbReference>
<dbReference type="GO" id="GO:0106026">
    <property type="term" value="F:Gly-tRNA(Ala) deacylase activity"/>
    <property type="evidence" value="ECO:0007669"/>
    <property type="project" value="UniProtKB-UniRule"/>
</dbReference>
<comment type="domain">
    <text evidence="2">A Gly-cisPro motif from one monomer fits into the active site of the other monomer to allow specific chiral rejection of L-amino acids.</text>
</comment>
<keyword evidence="2" id="KW-0963">Cytoplasm</keyword>
<comment type="subcellular location">
    <subcellularLocation>
        <location evidence="2">Cytoplasm</location>
    </subcellularLocation>
</comment>
<keyword evidence="2" id="KW-0694">RNA-binding</keyword>
<dbReference type="GO" id="GO:0000049">
    <property type="term" value="F:tRNA binding"/>
    <property type="evidence" value="ECO:0007669"/>
    <property type="project" value="UniProtKB-UniRule"/>
</dbReference>
<evidence type="ECO:0000256" key="1">
    <source>
        <dbReference type="ARBA" id="ARBA00009673"/>
    </source>
</evidence>
<evidence type="ECO:0000313" key="3">
    <source>
        <dbReference type="EMBL" id="KRT35783.1"/>
    </source>
</evidence>
<dbReference type="RefSeq" id="WP_009201515.1">
    <property type="nucleotide sequence ID" value="NZ_ACJX03000001.1"/>
</dbReference>
<dbReference type="GO" id="GO:0051500">
    <property type="term" value="F:D-tyrosyl-tRNA(Tyr) deacylase activity"/>
    <property type="evidence" value="ECO:0007669"/>
    <property type="project" value="TreeGrafter"/>
</dbReference>
<name>A0A0T5XBQ3_9BACT</name>
<sequence length="151" mass="16780">MRVVLQKVLWAKVEVGGEMLGEIGPGLCLLVGVSREDTLEDVRFMANKIPNLRVFPDDEGKLNLSLMDVKGSILAVSQFTLFGDCSKGRRPSFLGAAPPDMANRLFEEFLDELRRSKIDVQTGRFQTHMKVSLCNDGPVTLIIDSKEVLNK</sequence>
<dbReference type="eggNOG" id="COG1490">
    <property type="taxonomic scope" value="Bacteria"/>
</dbReference>
<dbReference type="NCBIfam" id="TIGR00256">
    <property type="entry name" value="D-aminoacyl-tRNA deacylase"/>
    <property type="match status" value="1"/>
</dbReference>
<organism evidence="3 4">
    <name type="scientific">Acetomicrobium hydrogeniformans ATCC BAA-1850</name>
    <dbReference type="NCBI Taxonomy" id="592015"/>
    <lineage>
        <taxon>Bacteria</taxon>
        <taxon>Thermotogati</taxon>
        <taxon>Synergistota</taxon>
        <taxon>Synergistia</taxon>
        <taxon>Synergistales</taxon>
        <taxon>Acetomicrobiaceae</taxon>
        <taxon>Acetomicrobium</taxon>
    </lineage>
</organism>
<gene>
    <name evidence="2" type="primary">dtd</name>
    <name evidence="3" type="ORF">HMPREF1705_03032</name>
</gene>
<keyword evidence="4" id="KW-1185">Reference proteome</keyword>
<accession>A0A0T5XBQ3</accession>
<dbReference type="AlphaFoldDB" id="A0A0T5XBQ3"/>
<keyword evidence="2" id="KW-0820">tRNA-binding</keyword>
<dbReference type="Proteomes" id="UP000005273">
    <property type="component" value="Unassembled WGS sequence"/>
</dbReference>
<feature type="short sequence motif" description="Gly-cisPro motif, important for rejection of L-amino acids" evidence="2">
    <location>
        <begin position="137"/>
        <end position="138"/>
    </location>
</feature>
<dbReference type="InterPro" id="IPR023509">
    <property type="entry name" value="DTD-like_sf"/>
</dbReference>
<proteinExistence type="inferred from homology"/>
<evidence type="ECO:0000256" key="2">
    <source>
        <dbReference type="HAMAP-Rule" id="MF_00518"/>
    </source>
</evidence>
<keyword evidence="2" id="KW-0378">Hydrolase</keyword>
<comment type="catalytic activity">
    <reaction evidence="2">
        <text>glycyl-tRNA(Ala) + H2O = tRNA(Ala) + glycine + H(+)</text>
        <dbReference type="Rhea" id="RHEA:53744"/>
        <dbReference type="Rhea" id="RHEA-COMP:9657"/>
        <dbReference type="Rhea" id="RHEA-COMP:13640"/>
        <dbReference type="ChEBI" id="CHEBI:15377"/>
        <dbReference type="ChEBI" id="CHEBI:15378"/>
        <dbReference type="ChEBI" id="CHEBI:57305"/>
        <dbReference type="ChEBI" id="CHEBI:78442"/>
        <dbReference type="ChEBI" id="CHEBI:78522"/>
    </reaction>
</comment>
<dbReference type="EC" id="3.1.1.-" evidence="2"/>
<reference evidence="4" key="1">
    <citation type="submission" date="2012-09" db="EMBL/GenBank/DDBJ databases">
        <authorList>
            <person name="Weinstock G."/>
            <person name="Sodergren E."/>
            <person name="Clifton S."/>
            <person name="Fulton L."/>
            <person name="Fulton B."/>
            <person name="Courtney L."/>
            <person name="Fronick C."/>
            <person name="Harrison M."/>
            <person name="Strong C."/>
            <person name="Farmer C."/>
            <person name="Delehaunty K."/>
            <person name="Markovic C."/>
            <person name="Hall O."/>
            <person name="Minx P."/>
            <person name="Tomlinson C."/>
            <person name="Mitreva M."/>
            <person name="Nelson J."/>
            <person name="Hou S."/>
            <person name="Wollam A."/>
            <person name="Pepin K.H."/>
            <person name="Johnson M."/>
            <person name="Bhonagiri V."/>
            <person name="Nash W.E."/>
            <person name="Suruliraj S."/>
            <person name="Warren W."/>
            <person name="Chinwalla A."/>
            <person name="Mardis E.R."/>
            <person name="Wilson R.K."/>
        </authorList>
    </citation>
    <scope>NUCLEOTIDE SEQUENCE [LARGE SCALE GENOMIC DNA]</scope>
    <source>
        <strain evidence="4">OS1</strain>
    </source>
</reference>
<comment type="subunit">
    <text evidence="2">Homodimer.</text>
</comment>
<dbReference type="EC" id="3.1.1.96" evidence="2"/>
<dbReference type="InterPro" id="IPR003732">
    <property type="entry name" value="Daa-tRNA_deacyls_DTD"/>
</dbReference>
<dbReference type="OrthoDB" id="9801395at2"/>
<comment type="catalytic activity">
    <reaction evidence="2">
        <text>a D-aminoacyl-tRNA + H2O = a tRNA + a D-alpha-amino acid + H(+)</text>
        <dbReference type="Rhea" id="RHEA:13953"/>
        <dbReference type="Rhea" id="RHEA-COMP:10123"/>
        <dbReference type="Rhea" id="RHEA-COMP:10124"/>
        <dbReference type="ChEBI" id="CHEBI:15377"/>
        <dbReference type="ChEBI" id="CHEBI:15378"/>
        <dbReference type="ChEBI" id="CHEBI:59871"/>
        <dbReference type="ChEBI" id="CHEBI:78442"/>
        <dbReference type="ChEBI" id="CHEBI:79333"/>
        <dbReference type="EC" id="3.1.1.96"/>
    </reaction>
</comment>
<dbReference type="STRING" id="592015.HMPREF1705_03032"/>
<dbReference type="GO" id="GO:0019478">
    <property type="term" value="P:D-amino acid catabolic process"/>
    <property type="evidence" value="ECO:0007669"/>
    <property type="project" value="UniProtKB-UniRule"/>
</dbReference>
<comment type="similarity">
    <text evidence="1 2">Belongs to the DTD family.</text>
</comment>
<dbReference type="GO" id="GO:0005737">
    <property type="term" value="C:cytoplasm"/>
    <property type="evidence" value="ECO:0007669"/>
    <property type="project" value="UniProtKB-SubCell"/>
</dbReference>
<dbReference type="Pfam" id="PF02580">
    <property type="entry name" value="Tyr_Deacylase"/>
    <property type="match status" value="1"/>
</dbReference>
<protein>
    <recommendedName>
        <fullName evidence="2">D-aminoacyl-tRNA deacylase</fullName>
        <shortName evidence="2">DTD</shortName>
        <ecNumber evidence="2">3.1.1.96</ecNumber>
    </recommendedName>
    <alternativeName>
        <fullName evidence="2">Gly-tRNA(Ala) deacylase</fullName>
        <ecNumber evidence="2">3.1.1.-</ecNumber>
    </alternativeName>
</protein>
<dbReference type="CDD" id="cd00563">
    <property type="entry name" value="Dtyr_deacylase"/>
    <property type="match status" value="1"/>
</dbReference>
<dbReference type="EMBL" id="ACJX03000001">
    <property type="protein sequence ID" value="KRT35783.1"/>
    <property type="molecule type" value="Genomic_DNA"/>
</dbReference>
<dbReference type="SUPFAM" id="SSF69500">
    <property type="entry name" value="DTD-like"/>
    <property type="match status" value="1"/>
</dbReference>
<evidence type="ECO:0000313" key="4">
    <source>
        <dbReference type="Proteomes" id="UP000005273"/>
    </source>
</evidence>
<dbReference type="HAMAP" id="MF_00518">
    <property type="entry name" value="Deacylase_Dtd"/>
    <property type="match status" value="1"/>
</dbReference>
<comment type="function">
    <text evidence="2">An aminoacyl-tRNA editing enzyme that deacylates mischarged D-aminoacyl-tRNAs. Also deacylates mischarged glycyl-tRNA(Ala), protecting cells against glycine mischarging by AlaRS. Acts via tRNA-based rather than protein-based catalysis; rejects L-amino acids rather than detecting D-amino acids in the active site. By recycling D-aminoacyl-tRNA to D-amino acids and free tRNA molecules, this enzyme counteracts the toxicity associated with the formation of D-aminoacyl-tRNA entities in vivo and helps enforce protein L-homochirality.</text>
</comment>
<dbReference type="PANTHER" id="PTHR10472">
    <property type="entry name" value="D-TYROSYL-TRNA TYR DEACYLASE"/>
    <property type="match status" value="1"/>
</dbReference>
<dbReference type="PANTHER" id="PTHR10472:SF5">
    <property type="entry name" value="D-AMINOACYL-TRNA DEACYLASE 1"/>
    <property type="match status" value="1"/>
</dbReference>
<comment type="caution">
    <text evidence="3">The sequence shown here is derived from an EMBL/GenBank/DDBJ whole genome shotgun (WGS) entry which is preliminary data.</text>
</comment>
<dbReference type="FunFam" id="3.50.80.10:FF:000001">
    <property type="entry name" value="D-aminoacyl-tRNA deacylase"/>
    <property type="match status" value="1"/>
</dbReference>